<comment type="caution">
    <text evidence="4">The sequence shown here is derived from an EMBL/GenBank/DDBJ whole genome shotgun (WGS) entry which is preliminary data.</text>
</comment>
<keyword evidence="2" id="KW-1133">Transmembrane helix</keyword>
<evidence type="ECO:0000313" key="4">
    <source>
        <dbReference type="EMBL" id="KAF6838226.1"/>
    </source>
</evidence>
<gene>
    <name evidence="4" type="ORF">CPLU01_02587</name>
</gene>
<dbReference type="PANTHER" id="PTHR37846:SF1">
    <property type="entry name" value="DEACETYLASE-LIKE PROTEIN"/>
    <property type="match status" value="1"/>
</dbReference>
<accession>A0A8H6KWK3</accession>
<feature type="compositionally biased region" description="Basic and acidic residues" evidence="1">
    <location>
        <begin position="64"/>
        <end position="73"/>
    </location>
</feature>
<evidence type="ECO:0000256" key="2">
    <source>
        <dbReference type="SAM" id="Phobius"/>
    </source>
</evidence>
<dbReference type="EMBL" id="WIGO01000020">
    <property type="protein sequence ID" value="KAF6838226.1"/>
    <property type="molecule type" value="Genomic_DNA"/>
</dbReference>
<proteinExistence type="predicted"/>
<evidence type="ECO:0000259" key="3">
    <source>
        <dbReference type="Pfam" id="PF24841"/>
    </source>
</evidence>
<keyword evidence="2" id="KW-0812">Transmembrane</keyword>
<keyword evidence="5" id="KW-1185">Reference proteome</keyword>
<sequence>MAKKVKEKKPRDPKSIPLAQPDRSGPSEATLLQLAQERGLFKQADEDPRNRHKTKGKGLPEGAVRIDRPKRDDGSDEEEDDEEEEEDDDDDTLLSPFMDRIMDSLLWTVSLAMVHGTLDVLVQNQYAIAIDWSSVFTRTLLAFVVLFFLFHNLHAHTSSPTLVPGLPLRFQHPLRQGIFFVTGVTAGCYLIFITNKYSYLYTLKRAPTLGCLWIWSVLEMDLAVAAASLAVAGAFLLQGGYDIK</sequence>
<dbReference type="InterPro" id="IPR056136">
    <property type="entry name" value="DUF7719"/>
</dbReference>
<feature type="compositionally biased region" description="Basic and acidic residues" evidence="1">
    <location>
        <begin position="39"/>
        <end position="49"/>
    </location>
</feature>
<dbReference type="Proteomes" id="UP000654918">
    <property type="component" value="Unassembled WGS sequence"/>
</dbReference>
<dbReference type="AlphaFoldDB" id="A0A8H6KWK3"/>
<feature type="region of interest" description="Disordered" evidence="1">
    <location>
        <begin position="1"/>
        <end position="94"/>
    </location>
</feature>
<organism evidence="4 5">
    <name type="scientific">Colletotrichum plurivorum</name>
    <dbReference type="NCBI Taxonomy" id="2175906"/>
    <lineage>
        <taxon>Eukaryota</taxon>
        <taxon>Fungi</taxon>
        <taxon>Dikarya</taxon>
        <taxon>Ascomycota</taxon>
        <taxon>Pezizomycotina</taxon>
        <taxon>Sordariomycetes</taxon>
        <taxon>Hypocreomycetidae</taxon>
        <taxon>Glomerellales</taxon>
        <taxon>Glomerellaceae</taxon>
        <taxon>Colletotrichum</taxon>
        <taxon>Colletotrichum orchidearum species complex</taxon>
    </lineage>
</organism>
<keyword evidence="2" id="KW-0472">Membrane</keyword>
<protein>
    <recommendedName>
        <fullName evidence="3">DUF7719 domain-containing protein</fullName>
    </recommendedName>
</protein>
<dbReference type="Pfam" id="PF24841">
    <property type="entry name" value="DUF7719"/>
    <property type="match status" value="1"/>
</dbReference>
<feature type="transmembrane region" description="Helical" evidence="2">
    <location>
        <begin position="174"/>
        <end position="192"/>
    </location>
</feature>
<feature type="transmembrane region" description="Helical" evidence="2">
    <location>
        <begin position="212"/>
        <end position="237"/>
    </location>
</feature>
<evidence type="ECO:0000313" key="5">
    <source>
        <dbReference type="Proteomes" id="UP000654918"/>
    </source>
</evidence>
<feature type="domain" description="DUF7719" evidence="3">
    <location>
        <begin position="175"/>
        <end position="243"/>
    </location>
</feature>
<feature type="compositionally biased region" description="Acidic residues" evidence="1">
    <location>
        <begin position="74"/>
        <end position="92"/>
    </location>
</feature>
<evidence type="ECO:0000256" key="1">
    <source>
        <dbReference type="SAM" id="MobiDB-lite"/>
    </source>
</evidence>
<name>A0A8H6KWK3_9PEZI</name>
<dbReference type="PANTHER" id="PTHR37846">
    <property type="entry name" value="YALI0B21296P"/>
    <property type="match status" value="1"/>
</dbReference>
<reference evidence="4" key="1">
    <citation type="journal article" date="2020" name="Phytopathology">
        <title>Genome Sequence Resources of Colletotrichum truncatum, C. plurivorum, C. musicola, and C. sojae: Four Species Pathogenic to Soybean (Glycine max).</title>
        <authorList>
            <person name="Rogerio F."/>
            <person name="Boufleur T.R."/>
            <person name="Ciampi-Guillardi M."/>
            <person name="Sukno S.A."/>
            <person name="Thon M.R."/>
            <person name="Massola Junior N.S."/>
            <person name="Baroncelli R."/>
        </authorList>
    </citation>
    <scope>NUCLEOTIDE SEQUENCE</scope>
    <source>
        <strain evidence="4">LFN00145</strain>
    </source>
</reference>
<feature type="transmembrane region" description="Helical" evidence="2">
    <location>
        <begin position="135"/>
        <end position="153"/>
    </location>
</feature>